<comment type="caution">
    <text evidence="4">The sequence shown here is derived from an EMBL/GenBank/DDBJ whole genome shotgun (WGS) entry which is preliminary data.</text>
</comment>
<dbReference type="EMBL" id="JADGMS010000017">
    <property type="protein sequence ID" value="KAF9663879.1"/>
    <property type="molecule type" value="Genomic_DNA"/>
</dbReference>
<dbReference type="InterPro" id="IPR042178">
    <property type="entry name" value="Serpin_sf_1"/>
</dbReference>
<protein>
    <recommendedName>
        <fullName evidence="3">Serpin domain-containing protein</fullName>
    </recommendedName>
</protein>
<evidence type="ECO:0000259" key="3">
    <source>
        <dbReference type="SMART" id="SM00093"/>
    </source>
</evidence>
<dbReference type="InterPro" id="IPR000215">
    <property type="entry name" value="Serpin_fam"/>
</dbReference>
<dbReference type="Pfam" id="PF00079">
    <property type="entry name" value="Serpin"/>
    <property type="match status" value="1"/>
</dbReference>
<reference evidence="4 5" key="1">
    <citation type="submission" date="2020-10" db="EMBL/GenBank/DDBJ databases">
        <title>Plant Genome Project.</title>
        <authorList>
            <person name="Zhang R.-G."/>
        </authorList>
    </citation>
    <scope>NUCLEOTIDE SEQUENCE [LARGE SCALE GENOMIC DNA]</scope>
    <source>
        <strain evidence="4">FAFU-HL-1</strain>
        <tissue evidence="4">Leaf</tissue>
    </source>
</reference>
<dbReference type="GO" id="GO:0004867">
    <property type="term" value="F:serine-type endopeptidase inhibitor activity"/>
    <property type="evidence" value="ECO:0007669"/>
    <property type="project" value="InterPro"/>
</dbReference>
<dbReference type="PROSITE" id="PS00284">
    <property type="entry name" value="SERPIN"/>
    <property type="match status" value="1"/>
</dbReference>
<comment type="similarity">
    <text evidence="1 2">Belongs to the serpin family.</text>
</comment>
<dbReference type="Gene3D" id="3.30.497.10">
    <property type="entry name" value="Antithrombin, subunit I, domain 2"/>
    <property type="match status" value="1"/>
</dbReference>
<organism evidence="4 5">
    <name type="scientific">Salix dunnii</name>
    <dbReference type="NCBI Taxonomy" id="1413687"/>
    <lineage>
        <taxon>Eukaryota</taxon>
        <taxon>Viridiplantae</taxon>
        <taxon>Streptophyta</taxon>
        <taxon>Embryophyta</taxon>
        <taxon>Tracheophyta</taxon>
        <taxon>Spermatophyta</taxon>
        <taxon>Magnoliopsida</taxon>
        <taxon>eudicotyledons</taxon>
        <taxon>Gunneridae</taxon>
        <taxon>Pentapetalae</taxon>
        <taxon>rosids</taxon>
        <taxon>fabids</taxon>
        <taxon>Malpighiales</taxon>
        <taxon>Salicaceae</taxon>
        <taxon>Saliceae</taxon>
        <taxon>Salix</taxon>
    </lineage>
</organism>
<evidence type="ECO:0000313" key="5">
    <source>
        <dbReference type="Proteomes" id="UP000657918"/>
    </source>
</evidence>
<dbReference type="InterPro" id="IPR023796">
    <property type="entry name" value="Serpin_dom"/>
</dbReference>
<dbReference type="GO" id="GO:0005615">
    <property type="term" value="C:extracellular space"/>
    <property type="evidence" value="ECO:0007669"/>
    <property type="project" value="InterPro"/>
</dbReference>
<feature type="domain" description="Serpin" evidence="3">
    <location>
        <begin position="30"/>
        <end position="402"/>
    </location>
</feature>
<evidence type="ECO:0000256" key="1">
    <source>
        <dbReference type="ARBA" id="ARBA00009500"/>
    </source>
</evidence>
<dbReference type="AlphaFoldDB" id="A0A835J8B5"/>
<evidence type="ECO:0000256" key="2">
    <source>
        <dbReference type="RuleBase" id="RU000411"/>
    </source>
</evidence>
<dbReference type="InterPro" id="IPR023795">
    <property type="entry name" value="Serpin_CS"/>
</dbReference>
<dbReference type="SUPFAM" id="SSF56574">
    <property type="entry name" value="Serpins"/>
    <property type="match status" value="1"/>
</dbReference>
<accession>A0A835J8B5</accession>
<dbReference type="OrthoDB" id="1063785at2759"/>
<gene>
    <name evidence="4" type="ORF">SADUNF_Sadunf17G0097900</name>
</gene>
<proteinExistence type="inferred from homology"/>
<name>A0A835J8B5_9ROSI</name>
<dbReference type="PANTHER" id="PTHR11461">
    <property type="entry name" value="SERINE PROTEASE INHIBITOR, SERPIN"/>
    <property type="match status" value="1"/>
</dbReference>
<evidence type="ECO:0000313" key="4">
    <source>
        <dbReference type="EMBL" id="KAF9663879.1"/>
    </source>
</evidence>
<dbReference type="Proteomes" id="UP000657918">
    <property type="component" value="Unassembled WGS sequence"/>
</dbReference>
<dbReference type="CDD" id="cd02043">
    <property type="entry name" value="serpinP_plants"/>
    <property type="match status" value="1"/>
</dbReference>
<sequence length="406" mass="45685">MILRTDISMEGQVQTPSGNVDTSFCMDMAFHIFLKEAEEASNFVFSPFSFHCMLSLIAVGSTGSTLEQLLSFLKLKSIDELKNLASQAITSVLFPSNWSEDQSGSPIVSFVNGAWVDRSFCLKPSFQEMVKGVYGATAKEVDFVNEANQVLNDINTWVETETRGIIKNLLPSKCLGGDTALVLANALCFKGTWDRKFDASKTKYNDFHLLGGQIVQVPFMTSKRYQRHLYGCFDGYKILKIPYKNDQDARQFSMHFFLPEATDGLHSLIQVFKSSPELYATQFKLQEEDLPEFWIPRFKFSFKFEDSKTMKEMGLELPFKAVGELSEMVDSAKSLFLSNVFHASCIEVNEEGTEAAASTAPRLIRQSRRLNPPSFVADHPFLFLIREEKSGLTFFIGAVINPLLVS</sequence>
<dbReference type="InterPro" id="IPR042185">
    <property type="entry name" value="Serpin_sf_2"/>
</dbReference>
<dbReference type="InterPro" id="IPR036186">
    <property type="entry name" value="Serpin_sf"/>
</dbReference>
<keyword evidence="5" id="KW-1185">Reference proteome</keyword>
<dbReference type="SMART" id="SM00093">
    <property type="entry name" value="SERPIN"/>
    <property type="match status" value="1"/>
</dbReference>
<dbReference type="Gene3D" id="2.30.39.10">
    <property type="entry name" value="Alpha-1-antitrypsin, domain 1"/>
    <property type="match status" value="1"/>
</dbReference>
<dbReference type="PANTHER" id="PTHR11461:SF340">
    <property type="entry name" value="SERPIN DOMAIN-CONTAINING PROTEIN"/>
    <property type="match status" value="1"/>
</dbReference>